<keyword evidence="2" id="KW-1133">Transmembrane helix</keyword>
<dbReference type="Proteomes" id="UP001189429">
    <property type="component" value="Unassembled WGS sequence"/>
</dbReference>
<feature type="transmembrane region" description="Helical" evidence="2">
    <location>
        <begin position="269"/>
        <end position="294"/>
    </location>
</feature>
<name>A0ABN9SPP1_9DINO</name>
<evidence type="ECO:0000313" key="3">
    <source>
        <dbReference type="EMBL" id="CAK0833835.1"/>
    </source>
</evidence>
<protein>
    <submittedName>
        <fullName evidence="3">Uncharacterized protein</fullName>
    </submittedName>
</protein>
<feature type="transmembrane region" description="Helical" evidence="2">
    <location>
        <begin position="92"/>
        <end position="110"/>
    </location>
</feature>
<keyword evidence="2" id="KW-0812">Transmembrane</keyword>
<accession>A0ABN9SPP1</accession>
<evidence type="ECO:0000256" key="1">
    <source>
        <dbReference type="SAM" id="MobiDB-lite"/>
    </source>
</evidence>
<proteinExistence type="predicted"/>
<keyword evidence="2" id="KW-0472">Membrane</keyword>
<dbReference type="EMBL" id="CAUYUJ010012370">
    <property type="protein sequence ID" value="CAK0833835.1"/>
    <property type="molecule type" value="Genomic_DNA"/>
</dbReference>
<feature type="region of interest" description="Disordered" evidence="1">
    <location>
        <begin position="303"/>
        <end position="322"/>
    </location>
</feature>
<feature type="region of interest" description="Disordered" evidence="1">
    <location>
        <begin position="334"/>
        <end position="427"/>
    </location>
</feature>
<feature type="transmembrane region" description="Helical" evidence="2">
    <location>
        <begin position="142"/>
        <end position="166"/>
    </location>
</feature>
<feature type="transmembrane region" description="Helical" evidence="2">
    <location>
        <begin position="241"/>
        <end position="263"/>
    </location>
</feature>
<gene>
    <name evidence="3" type="ORF">PCOR1329_LOCUS31412</name>
</gene>
<evidence type="ECO:0000256" key="2">
    <source>
        <dbReference type="SAM" id="Phobius"/>
    </source>
</evidence>
<evidence type="ECO:0000313" key="4">
    <source>
        <dbReference type="Proteomes" id="UP001189429"/>
    </source>
</evidence>
<organism evidence="3 4">
    <name type="scientific">Prorocentrum cordatum</name>
    <dbReference type="NCBI Taxonomy" id="2364126"/>
    <lineage>
        <taxon>Eukaryota</taxon>
        <taxon>Sar</taxon>
        <taxon>Alveolata</taxon>
        <taxon>Dinophyceae</taxon>
        <taxon>Prorocentrales</taxon>
        <taxon>Prorocentraceae</taxon>
        <taxon>Prorocentrum</taxon>
    </lineage>
</organism>
<reference evidence="3" key="1">
    <citation type="submission" date="2023-10" db="EMBL/GenBank/DDBJ databases">
        <authorList>
            <person name="Chen Y."/>
            <person name="Shah S."/>
            <person name="Dougan E. K."/>
            <person name="Thang M."/>
            <person name="Chan C."/>
        </authorList>
    </citation>
    <scope>NUCLEOTIDE SEQUENCE [LARGE SCALE GENOMIC DNA]</scope>
</reference>
<sequence length="427" mass="46656">MLHAVFPSCSSGRAAPPAMSGMAAARAAGSIVVNGLELFGGIGQALEFKMSQAHHEMDCRYSRINLHQDMQSLRLDALDHGKEEIRENYDMYVGRIESLLLVLALIWPFALSTIQFSDPFIPVVDSGDCPDGDCPIEEDFKILVHIWVCLIALVLVLPFWGILCLIRVKLTLDAWLEESLAGLKEDRKAIVKAMKDPIPDTVPQKADEVVQRLVDRVSKCQDKLSDIWSRECSRPVHLANILLWISAYMALCLSAISVWIFLWNKGGTYRIASIILGTAVFVIGCFAPLAYYLVYLKGPEADGDGDPDGQPSSPSPQDRRSRFSCCAPASDLFREPRTVGAPPPRRSASRLDGSVAVNGRPPPFDPWRGPATRAERHPAAESRAAAAGRWDGAVGRRLLEGSPDAPPSLGGVFPGAPEPPRRGSARR</sequence>
<comment type="caution">
    <text evidence="3">The sequence shown here is derived from an EMBL/GenBank/DDBJ whole genome shotgun (WGS) entry which is preliminary data.</text>
</comment>
<keyword evidence="4" id="KW-1185">Reference proteome</keyword>